<feature type="compositionally biased region" description="Basic and acidic residues" evidence="1">
    <location>
        <begin position="333"/>
        <end position="342"/>
    </location>
</feature>
<keyword evidence="3" id="KW-1185">Reference proteome</keyword>
<feature type="compositionally biased region" description="Basic and acidic residues" evidence="1">
    <location>
        <begin position="349"/>
        <end position="369"/>
    </location>
</feature>
<reference evidence="2" key="1">
    <citation type="submission" date="2022-10" db="EMBL/GenBank/DDBJ databases">
        <title>Tapping the CABI collections for fungal endophytes: first genome assemblies for Collariella, Neodidymelliopsis, Ascochyta clinopodiicola, Didymella pomorum, Didymosphaeria variabile, Neocosmospora piperis and Neocucurbitaria cava.</title>
        <authorList>
            <person name="Hill R."/>
        </authorList>
    </citation>
    <scope>NUCLEOTIDE SEQUENCE</scope>
    <source>
        <strain evidence="2">IMI 355091</strain>
    </source>
</reference>
<dbReference type="Proteomes" id="UP001140510">
    <property type="component" value="Unassembled WGS sequence"/>
</dbReference>
<feature type="region of interest" description="Disordered" evidence="1">
    <location>
        <begin position="330"/>
        <end position="369"/>
    </location>
</feature>
<evidence type="ECO:0000256" key="1">
    <source>
        <dbReference type="SAM" id="MobiDB-lite"/>
    </source>
</evidence>
<protein>
    <submittedName>
        <fullName evidence="2">Uncharacterized protein</fullName>
    </submittedName>
</protein>
<feature type="region of interest" description="Disordered" evidence="1">
    <location>
        <begin position="606"/>
        <end position="658"/>
    </location>
</feature>
<organism evidence="2 3">
    <name type="scientific">Didymella pomorum</name>
    <dbReference type="NCBI Taxonomy" id="749634"/>
    <lineage>
        <taxon>Eukaryota</taxon>
        <taxon>Fungi</taxon>
        <taxon>Dikarya</taxon>
        <taxon>Ascomycota</taxon>
        <taxon>Pezizomycotina</taxon>
        <taxon>Dothideomycetes</taxon>
        <taxon>Pleosporomycetidae</taxon>
        <taxon>Pleosporales</taxon>
        <taxon>Pleosporineae</taxon>
        <taxon>Didymellaceae</taxon>
        <taxon>Didymella</taxon>
    </lineage>
</organism>
<feature type="region of interest" description="Disordered" evidence="1">
    <location>
        <begin position="442"/>
        <end position="470"/>
    </location>
</feature>
<dbReference type="AlphaFoldDB" id="A0A9W8Z594"/>
<gene>
    <name evidence="2" type="ORF">N0V91_010391</name>
</gene>
<evidence type="ECO:0000313" key="3">
    <source>
        <dbReference type="Proteomes" id="UP001140510"/>
    </source>
</evidence>
<feature type="compositionally biased region" description="Basic residues" evidence="1">
    <location>
        <begin position="621"/>
        <end position="634"/>
    </location>
</feature>
<comment type="caution">
    <text evidence="2">The sequence shown here is derived from an EMBL/GenBank/DDBJ whole genome shotgun (WGS) entry which is preliminary data.</text>
</comment>
<feature type="region of interest" description="Disordered" evidence="1">
    <location>
        <begin position="189"/>
        <end position="241"/>
    </location>
</feature>
<evidence type="ECO:0000313" key="2">
    <source>
        <dbReference type="EMBL" id="KAJ4398164.1"/>
    </source>
</evidence>
<proteinExistence type="predicted"/>
<name>A0A9W8Z594_9PLEO</name>
<feature type="compositionally biased region" description="Basic and acidic residues" evidence="1">
    <location>
        <begin position="606"/>
        <end position="620"/>
    </location>
</feature>
<accession>A0A9W8Z594</accession>
<sequence>MKSNLKHGFPVLVYLTSEAPLSLPCTLRIQHHEPRKQVTLMLRTSVSLHGADEQAFVSQYDADNLTLGGDAIFRVPDDREAEIARNPTSCQITTLSLRLNHPCPLWCPRSEALLPAAEPAHVSAFSELVQLASAVTLHIVFDYNWLSLDARVPYQRLVKGKERLTGFPVHEYYSRFYRLADWRAFGPTAAPSSEASNKRRWSSPLPSPPPYKRQVVEPEHAPSPTEIATSPIGTVKSDGAKSDDVRDAHAQAIAAVVQRHLPAVLADLRTMPTKPSPPEARGPCIFCGRVEKHVPGCMFQDDEADARCVAELMQRCLPDLLAEQLPAALEQTGEGKRRERSSAGEVGEVSEHGEKKTNPDSKQKQERHDLRSRTIFHLVQLHMPAALAEALPAALKRTLPAVLPDILPSMLPDILPSILPEILSTILPSLFALPPSFTSSYDSSSFDSSSPSPERPSIGPRHNRNDYTLRPSSLTPLGASLLPHLLTSLFPQLQKMHARALARGVHYWQRTAFAELEDTVLGYKGELSQLRDEGLEELRAEAREAVNLAIDGVREEAMGVAEMVEDEVCGRAEDVKDELCERIEREVKRRGEMAVADVRRAVQDAVRDAEHRGGKEESFKGKRWHKNRTRHGKGGYRGLGRRGEPAAKTAPDLPPLSRPRIEIEFPQRHHQITISLSKRKVDVGGGLGSLHWKGTGMKAYGEASWELRDDRDLVMAVEINDKQTNGVISLWRDGLSAESEEELVVVGVAQIEEYKRMLRSSKTSGVGVGLAIGATAASS</sequence>
<dbReference type="EMBL" id="JAPEVA010000137">
    <property type="protein sequence ID" value="KAJ4398164.1"/>
    <property type="molecule type" value="Genomic_DNA"/>
</dbReference>
<feature type="compositionally biased region" description="Low complexity" evidence="1">
    <location>
        <begin position="442"/>
        <end position="457"/>
    </location>
</feature>
<dbReference type="OrthoDB" id="3800429at2759"/>